<dbReference type="AlphaFoldDB" id="A0A1C5HM11"/>
<dbReference type="STRING" id="47864.GA0070560_10539"/>
<name>A0A1C5HM11_9ACTN</name>
<feature type="transmembrane region" description="Helical" evidence="2">
    <location>
        <begin position="172"/>
        <end position="197"/>
    </location>
</feature>
<feature type="transmembrane region" description="Helical" evidence="2">
    <location>
        <begin position="21"/>
        <end position="43"/>
    </location>
</feature>
<feature type="compositionally biased region" description="Low complexity" evidence="1">
    <location>
        <begin position="246"/>
        <end position="256"/>
    </location>
</feature>
<keyword evidence="4" id="KW-1185">Reference proteome</keyword>
<evidence type="ECO:0000313" key="4">
    <source>
        <dbReference type="Proteomes" id="UP000199408"/>
    </source>
</evidence>
<dbReference type="Proteomes" id="UP000199408">
    <property type="component" value="Unassembled WGS sequence"/>
</dbReference>
<accession>A0A1C5HM11</accession>
<dbReference type="OrthoDB" id="3385532at2"/>
<protein>
    <submittedName>
        <fullName evidence="3">Uncharacterized protein</fullName>
    </submittedName>
</protein>
<keyword evidence="2" id="KW-1133">Transmembrane helix</keyword>
<keyword evidence="2" id="KW-0472">Membrane</keyword>
<keyword evidence="2" id="KW-0812">Transmembrane</keyword>
<evidence type="ECO:0000256" key="1">
    <source>
        <dbReference type="SAM" id="MobiDB-lite"/>
    </source>
</evidence>
<dbReference type="RefSeq" id="WP_091293818.1">
    <property type="nucleotide sequence ID" value="NZ_FMDN01000005.1"/>
</dbReference>
<dbReference type="EMBL" id="FMDN01000005">
    <property type="protein sequence ID" value="SCG46947.1"/>
    <property type="molecule type" value="Genomic_DNA"/>
</dbReference>
<gene>
    <name evidence="3" type="ORF">GA0070560_10539</name>
</gene>
<sequence>MSAPAAAPARPPRPTVVTVAFWLQVAAVVVLLALIGLIVWQAVDWHGQIDRAARAVPDADPDEVAGERFGNIFMSSLFGLAALLLAGWLGGTAVGLRRGSNVARILVFVAGGFHLLLFFGQCCTGALMIPFFFALGEPEEWDPELDGPYPPEESKFFQTLYPDNGFGLREDIFFGVGAGGWAVVVGLTLAAVVLLALPVAQRWFVPRSAADPQPVGPPAPVPFLLPPGYMVCPDPRVHGVPPPGPTVGAPPVALPADAPGSTPPSRTDGPDGSPTV</sequence>
<proteinExistence type="predicted"/>
<feature type="region of interest" description="Disordered" evidence="1">
    <location>
        <begin position="237"/>
        <end position="276"/>
    </location>
</feature>
<feature type="transmembrane region" description="Helical" evidence="2">
    <location>
        <begin position="72"/>
        <end position="94"/>
    </location>
</feature>
<evidence type="ECO:0000256" key="2">
    <source>
        <dbReference type="SAM" id="Phobius"/>
    </source>
</evidence>
<organism evidence="3 4">
    <name type="scientific">Micromonospora halophytica</name>
    <dbReference type="NCBI Taxonomy" id="47864"/>
    <lineage>
        <taxon>Bacteria</taxon>
        <taxon>Bacillati</taxon>
        <taxon>Actinomycetota</taxon>
        <taxon>Actinomycetes</taxon>
        <taxon>Micromonosporales</taxon>
        <taxon>Micromonosporaceae</taxon>
        <taxon>Micromonospora</taxon>
    </lineage>
</organism>
<evidence type="ECO:0000313" key="3">
    <source>
        <dbReference type="EMBL" id="SCG46947.1"/>
    </source>
</evidence>
<feature type="transmembrane region" description="Helical" evidence="2">
    <location>
        <begin position="106"/>
        <end position="133"/>
    </location>
</feature>
<reference evidence="4" key="1">
    <citation type="submission" date="2016-06" db="EMBL/GenBank/DDBJ databases">
        <authorList>
            <person name="Varghese N."/>
        </authorList>
    </citation>
    <scope>NUCLEOTIDE SEQUENCE [LARGE SCALE GENOMIC DNA]</scope>
    <source>
        <strain evidence="4">DSM 43171</strain>
    </source>
</reference>